<evidence type="ECO:0000313" key="2">
    <source>
        <dbReference type="Proteomes" id="UP000305524"/>
    </source>
</evidence>
<name>A0A4U2ZQN3_BACMY</name>
<dbReference type="AlphaFoldDB" id="A0A4U2ZQN3"/>
<gene>
    <name evidence="1" type="ORF">FC701_34945</name>
</gene>
<reference evidence="1 2" key="1">
    <citation type="journal article" date="2019" name="Environ. Microbiol.">
        <title>An active ?-lactamase is a part of an orchestrated cell wall stress resistance network of Bacillus subtilis and related rhizosphere species.</title>
        <authorList>
            <person name="Bucher T."/>
            <person name="Keren-Paz A."/>
            <person name="Hausser J."/>
            <person name="Olender T."/>
            <person name="Cytryn E."/>
            <person name="Kolodkin-Gal I."/>
        </authorList>
    </citation>
    <scope>NUCLEOTIDE SEQUENCE [LARGE SCALE GENOMIC DNA]</scope>
    <source>
        <strain evidence="1 2">I186</strain>
    </source>
</reference>
<organism evidence="1 2">
    <name type="scientific">Bacillus mycoides</name>
    <dbReference type="NCBI Taxonomy" id="1405"/>
    <lineage>
        <taxon>Bacteria</taxon>
        <taxon>Bacillati</taxon>
        <taxon>Bacillota</taxon>
        <taxon>Bacilli</taxon>
        <taxon>Bacillales</taxon>
        <taxon>Bacillaceae</taxon>
        <taxon>Bacillus</taxon>
        <taxon>Bacillus cereus group</taxon>
    </lineage>
</organism>
<comment type="caution">
    <text evidence="1">The sequence shown here is derived from an EMBL/GenBank/DDBJ whole genome shotgun (WGS) entry which is preliminary data.</text>
</comment>
<proteinExistence type="predicted"/>
<dbReference type="RefSeq" id="WP_137059692.1">
    <property type="nucleotide sequence ID" value="NZ_SZOD01001418.1"/>
</dbReference>
<evidence type="ECO:0000313" key="1">
    <source>
        <dbReference type="EMBL" id="TKI77018.1"/>
    </source>
</evidence>
<dbReference type="EMBL" id="SZOD01001418">
    <property type="protein sequence ID" value="TKI77018.1"/>
    <property type="molecule type" value="Genomic_DNA"/>
</dbReference>
<protein>
    <submittedName>
        <fullName evidence="1">Uncharacterized protein</fullName>
    </submittedName>
</protein>
<sequence length="103" mass="12083">MLAIPHLGLYTKEIDKLERFLLENEVAEKKYIVTCPCCCADEWLSSPLSLEKNRLDKLLTISEANFCDAEDEFESIVDCICEECGYSPDYYEMRDYERNEKSY</sequence>
<dbReference type="Proteomes" id="UP000305524">
    <property type="component" value="Unassembled WGS sequence"/>
</dbReference>
<accession>A0A4U2ZQN3</accession>